<accession>A0ABW3I2X8</accession>
<dbReference type="EMBL" id="JBHTJM010000008">
    <property type="protein sequence ID" value="MFD0964106.1"/>
    <property type="molecule type" value="Genomic_DNA"/>
</dbReference>
<gene>
    <name evidence="2" type="ORF">ACFQ1O_08835</name>
</gene>
<evidence type="ECO:0000313" key="2">
    <source>
        <dbReference type="EMBL" id="MFD0964106.1"/>
    </source>
</evidence>
<dbReference type="Proteomes" id="UP001596997">
    <property type="component" value="Unassembled WGS sequence"/>
</dbReference>
<dbReference type="SUPFAM" id="SSF160574">
    <property type="entry name" value="BT0923-like"/>
    <property type="match status" value="1"/>
</dbReference>
<reference evidence="3" key="1">
    <citation type="journal article" date="2019" name="Int. J. Syst. Evol. Microbiol.">
        <title>The Global Catalogue of Microorganisms (GCM) 10K type strain sequencing project: providing services to taxonomists for standard genome sequencing and annotation.</title>
        <authorList>
            <consortium name="The Broad Institute Genomics Platform"/>
            <consortium name="The Broad Institute Genome Sequencing Center for Infectious Disease"/>
            <person name="Wu L."/>
            <person name="Ma J."/>
        </authorList>
    </citation>
    <scope>NUCLEOTIDE SEQUENCE [LARGE SCALE GENOMIC DNA]</scope>
    <source>
        <strain evidence="3">CCUG 62114</strain>
    </source>
</reference>
<protein>
    <submittedName>
        <fullName evidence="2">Uncharacterized protein</fullName>
    </submittedName>
</protein>
<comment type="caution">
    <text evidence="2">The sequence shown here is derived from an EMBL/GenBank/DDBJ whole genome shotgun (WGS) entry which is preliminary data.</text>
</comment>
<evidence type="ECO:0000256" key="1">
    <source>
        <dbReference type="SAM" id="SignalP"/>
    </source>
</evidence>
<feature type="chain" id="PRO_5045536337" evidence="1">
    <location>
        <begin position="20"/>
        <end position="175"/>
    </location>
</feature>
<organism evidence="2 3">
    <name type="scientific">Pseudofulvibacter geojedonensis</name>
    <dbReference type="NCBI Taxonomy" id="1123758"/>
    <lineage>
        <taxon>Bacteria</taxon>
        <taxon>Pseudomonadati</taxon>
        <taxon>Bacteroidota</taxon>
        <taxon>Flavobacteriia</taxon>
        <taxon>Flavobacteriales</taxon>
        <taxon>Flavobacteriaceae</taxon>
        <taxon>Pseudofulvibacter</taxon>
    </lineage>
</organism>
<dbReference type="RefSeq" id="WP_377715499.1">
    <property type="nucleotide sequence ID" value="NZ_JBHTJM010000008.1"/>
</dbReference>
<name>A0ABW3I2X8_9FLAO</name>
<keyword evidence="3" id="KW-1185">Reference proteome</keyword>
<keyword evidence="1" id="KW-0732">Signal</keyword>
<proteinExistence type="predicted"/>
<feature type="signal peptide" evidence="1">
    <location>
        <begin position="1"/>
        <end position="19"/>
    </location>
</feature>
<sequence>MKKLMSLILSLGFILGIYAQQETYEELLEAGGLPEIVLKKAGEEFSVYLPDKHPDARVARLEDKFIAYNLDDKIDGENSYFVILKTEGAVLAASFSATGELMSVVERYKHAKLPENIRKSLAKKFPGWSMITDKYSYAQKQGRITKKEYKVIMKKDKKIKRVVVNELGEIIRGKL</sequence>
<evidence type="ECO:0000313" key="3">
    <source>
        <dbReference type="Proteomes" id="UP001596997"/>
    </source>
</evidence>